<name>A0ACB8QM76_9AGAM</name>
<dbReference type="Proteomes" id="UP000814128">
    <property type="component" value="Unassembled WGS sequence"/>
</dbReference>
<accession>A0ACB8QM76</accession>
<evidence type="ECO:0000313" key="1">
    <source>
        <dbReference type="EMBL" id="KAI0032765.1"/>
    </source>
</evidence>
<proteinExistence type="predicted"/>
<dbReference type="EMBL" id="MU273537">
    <property type="protein sequence ID" value="KAI0032765.1"/>
    <property type="molecule type" value="Genomic_DNA"/>
</dbReference>
<evidence type="ECO:0000313" key="2">
    <source>
        <dbReference type="Proteomes" id="UP000814128"/>
    </source>
</evidence>
<comment type="caution">
    <text evidence="1">The sequence shown here is derived from an EMBL/GenBank/DDBJ whole genome shotgun (WGS) entry which is preliminary data.</text>
</comment>
<protein>
    <submittedName>
        <fullName evidence="1">Uncharacterized protein</fullName>
    </submittedName>
</protein>
<sequence>MPSTQDQVMWPEHDDVKPEDHPSSNDRPKKPRHRHAPHQLALLNELYEREEHPSLEERTSLAQRLGMETKTVNAWFQNKRASNKKRNRPSHSTPVLASAPGSSLPPSSSYELPPIASLLAPSSSSSSPSSGTLEPEDSPELESRSSFAPPRLNAHPSLSTPMPDPQQSAFYAGNPTHKHSYESANGPVETTDGSRPKMRARPSALQTDEMRKLYTINPHPTREEREALCARIGMRYQSVTNWFQNQRSLAKRRQEEQDARAAAPTRSARNSSKARRYSPFPPATEHPSISALLNREASPAPSLTGSVVSSRGSPYPASVSAQRPRRSRPAPHQLAALKKLYRQTPSPSIEERSALAAEVGIVYKSFVADWTSRKRKQKWSDDDESVHETSSSSSQHDGHETDGEDVPMDEDEDARTDDEYDEEAVTPPLGHSPSPSLAVLTAAAAAPRWPIHQATGVKLPVYGDGSKHGVRVEDALLLLSFHNTIVA</sequence>
<gene>
    <name evidence="1" type="ORF">K488DRAFT_85587</name>
</gene>
<keyword evidence="2" id="KW-1185">Reference proteome</keyword>
<reference evidence="1" key="2">
    <citation type="journal article" date="2022" name="New Phytol.">
        <title>Evolutionary transition to the ectomycorrhizal habit in the genomes of a hyperdiverse lineage of mushroom-forming fungi.</title>
        <authorList>
            <person name="Looney B."/>
            <person name="Miyauchi S."/>
            <person name="Morin E."/>
            <person name="Drula E."/>
            <person name="Courty P.E."/>
            <person name="Kohler A."/>
            <person name="Kuo A."/>
            <person name="LaButti K."/>
            <person name="Pangilinan J."/>
            <person name="Lipzen A."/>
            <person name="Riley R."/>
            <person name="Andreopoulos W."/>
            <person name="He G."/>
            <person name="Johnson J."/>
            <person name="Nolan M."/>
            <person name="Tritt A."/>
            <person name="Barry K.W."/>
            <person name="Grigoriev I.V."/>
            <person name="Nagy L.G."/>
            <person name="Hibbett D."/>
            <person name="Henrissat B."/>
            <person name="Matheny P.B."/>
            <person name="Labbe J."/>
            <person name="Martin F.M."/>
        </authorList>
    </citation>
    <scope>NUCLEOTIDE SEQUENCE</scope>
    <source>
        <strain evidence="1">EC-137</strain>
    </source>
</reference>
<organism evidence="1 2">
    <name type="scientific">Vararia minispora EC-137</name>
    <dbReference type="NCBI Taxonomy" id="1314806"/>
    <lineage>
        <taxon>Eukaryota</taxon>
        <taxon>Fungi</taxon>
        <taxon>Dikarya</taxon>
        <taxon>Basidiomycota</taxon>
        <taxon>Agaricomycotina</taxon>
        <taxon>Agaricomycetes</taxon>
        <taxon>Russulales</taxon>
        <taxon>Lachnocladiaceae</taxon>
        <taxon>Vararia</taxon>
    </lineage>
</organism>
<reference evidence="1" key="1">
    <citation type="submission" date="2021-02" db="EMBL/GenBank/DDBJ databases">
        <authorList>
            <consortium name="DOE Joint Genome Institute"/>
            <person name="Ahrendt S."/>
            <person name="Looney B.P."/>
            <person name="Miyauchi S."/>
            <person name="Morin E."/>
            <person name="Drula E."/>
            <person name="Courty P.E."/>
            <person name="Chicoki N."/>
            <person name="Fauchery L."/>
            <person name="Kohler A."/>
            <person name="Kuo A."/>
            <person name="Labutti K."/>
            <person name="Pangilinan J."/>
            <person name="Lipzen A."/>
            <person name="Riley R."/>
            <person name="Andreopoulos W."/>
            <person name="He G."/>
            <person name="Johnson J."/>
            <person name="Barry K.W."/>
            <person name="Grigoriev I.V."/>
            <person name="Nagy L."/>
            <person name="Hibbett D."/>
            <person name="Henrissat B."/>
            <person name="Matheny P.B."/>
            <person name="Labbe J."/>
            <person name="Martin F."/>
        </authorList>
    </citation>
    <scope>NUCLEOTIDE SEQUENCE</scope>
    <source>
        <strain evidence="1">EC-137</strain>
    </source>
</reference>